<evidence type="ECO:0000313" key="3">
    <source>
        <dbReference type="Proteomes" id="UP000219546"/>
    </source>
</evidence>
<dbReference type="EMBL" id="OAOP01000002">
    <property type="protein sequence ID" value="SNX68613.1"/>
    <property type="molecule type" value="Genomic_DNA"/>
</dbReference>
<keyword evidence="1" id="KW-0472">Membrane</keyword>
<dbReference type="Proteomes" id="UP000219546">
    <property type="component" value="Unassembled WGS sequence"/>
</dbReference>
<gene>
    <name evidence="2" type="ORF">SAMN05877753_102621</name>
</gene>
<dbReference type="RefSeq" id="WP_097157782.1">
    <property type="nucleotide sequence ID" value="NZ_JBEPMQ010000001.1"/>
</dbReference>
<keyword evidence="1" id="KW-0812">Transmembrane</keyword>
<organism evidence="2 3">
    <name type="scientific">Bacillus oleivorans</name>
    <dbReference type="NCBI Taxonomy" id="1448271"/>
    <lineage>
        <taxon>Bacteria</taxon>
        <taxon>Bacillati</taxon>
        <taxon>Bacillota</taxon>
        <taxon>Bacilli</taxon>
        <taxon>Bacillales</taxon>
        <taxon>Bacillaceae</taxon>
        <taxon>Bacillus</taxon>
    </lineage>
</organism>
<dbReference type="OrthoDB" id="9788304at2"/>
<accession>A0A285CNQ0</accession>
<evidence type="ECO:0000256" key="1">
    <source>
        <dbReference type="SAM" id="Phobius"/>
    </source>
</evidence>
<reference evidence="2 3" key="1">
    <citation type="submission" date="2017-08" db="EMBL/GenBank/DDBJ databases">
        <authorList>
            <person name="de Groot N.N."/>
        </authorList>
    </citation>
    <scope>NUCLEOTIDE SEQUENCE [LARGE SCALE GENOMIC DNA]</scope>
    <source>
        <strain evidence="2 3">JC228</strain>
    </source>
</reference>
<proteinExistence type="predicted"/>
<protein>
    <submittedName>
        <fullName evidence="2">Uncharacterized protein</fullName>
    </submittedName>
</protein>
<feature type="transmembrane region" description="Helical" evidence="1">
    <location>
        <begin position="36"/>
        <end position="56"/>
    </location>
</feature>
<name>A0A285CNQ0_9BACI</name>
<dbReference type="AlphaFoldDB" id="A0A285CNQ0"/>
<keyword evidence="1" id="KW-1133">Transmembrane helix</keyword>
<sequence length="108" mass="12178">MKKIGPLILLIGLAGFAVFLFDFVSADLLEEPKYFLVGFVSMPLIFIGAVMSMPSLQQKYLKQNEEILREQMKTMGEGFYEDREKFCSNCGDCIEKNAKYCSVCGTPL</sequence>
<evidence type="ECO:0000313" key="2">
    <source>
        <dbReference type="EMBL" id="SNX68613.1"/>
    </source>
</evidence>
<keyword evidence="3" id="KW-1185">Reference proteome</keyword>